<protein>
    <submittedName>
        <fullName evidence="2">Uncharacterized protein</fullName>
    </submittedName>
</protein>
<feature type="compositionally biased region" description="Polar residues" evidence="1">
    <location>
        <begin position="225"/>
        <end position="242"/>
    </location>
</feature>
<feature type="region of interest" description="Disordered" evidence="1">
    <location>
        <begin position="192"/>
        <end position="262"/>
    </location>
</feature>
<dbReference type="AlphaFoldDB" id="A0A0C3Q5F0"/>
<dbReference type="EMBL" id="KN823063">
    <property type="protein sequence ID" value="KIO24360.1"/>
    <property type="molecule type" value="Genomic_DNA"/>
</dbReference>
<accession>A0A0C3Q5F0</accession>
<dbReference type="HOGENOM" id="CLU_492741_0_0_1"/>
<evidence type="ECO:0000313" key="3">
    <source>
        <dbReference type="Proteomes" id="UP000054248"/>
    </source>
</evidence>
<evidence type="ECO:0000256" key="1">
    <source>
        <dbReference type="SAM" id="MobiDB-lite"/>
    </source>
</evidence>
<reference evidence="2 3" key="1">
    <citation type="submission" date="2014-04" db="EMBL/GenBank/DDBJ databases">
        <authorList>
            <consortium name="DOE Joint Genome Institute"/>
            <person name="Kuo A."/>
            <person name="Girlanda M."/>
            <person name="Perotto S."/>
            <person name="Kohler A."/>
            <person name="Nagy L.G."/>
            <person name="Floudas D."/>
            <person name="Copeland A."/>
            <person name="Barry K.W."/>
            <person name="Cichocki N."/>
            <person name="Veneault-Fourrey C."/>
            <person name="LaButti K."/>
            <person name="Lindquist E.A."/>
            <person name="Lipzen A."/>
            <person name="Lundell T."/>
            <person name="Morin E."/>
            <person name="Murat C."/>
            <person name="Sun H."/>
            <person name="Tunlid A."/>
            <person name="Henrissat B."/>
            <person name="Grigoriev I.V."/>
            <person name="Hibbett D.S."/>
            <person name="Martin F."/>
            <person name="Nordberg H.P."/>
            <person name="Cantor M.N."/>
            <person name="Hua S.X."/>
        </authorList>
    </citation>
    <scope>NUCLEOTIDE SEQUENCE [LARGE SCALE GENOMIC DNA]</scope>
    <source>
        <strain evidence="2 3">MUT 4182</strain>
    </source>
</reference>
<name>A0A0C3Q5F0_9AGAM</name>
<feature type="compositionally biased region" description="Basic and acidic residues" evidence="1">
    <location>
        <begin position="506"/>
        <end position="517"/>
    </location>
</feature>
<dbReference type="OrthoDB" id="4096268at2759"/>
<reference evidence="3" key="2">
    <citation type="submission" date="2015-01" db="EMBL/GenBank/DDBJ databases">
        <title>Evolutionary Origins and Diversification of the Mycorrhizal Mutualists.</title>
        <authorList>
            <consortium name="DOE Joint Genome Institute"/>
            <consortium name="Mycorrhizal Genomics Consortium"/>
            <person name="Kohler A."/>
            <person name="Kuo A."/>
            <person name="Nagy L.G."/>
            <person name="Floudas D."/>
            <person name="Copeland A."/>
            <person name="Barry K.W."/>
            <person name="Cichocki N."/>
            <person name="Veneault-Fourrey C."/>
            <person name="LaButti K."/>
            <person name="Lindquist E.A."/>
            <person name="Lipzen A."/>
            <person name="Lundell T."/>
            <person name="Morin E."/>
            <person name="Murat C."/>
            <person name="Riley R."/>
            <person name="Ohm R."/>
            <person name="Sun H."/>
            <person name="Tunlid A."/>
            <person name="Henrissat B."/>
            <person name="Grigoriev I.V."/>
            <person name="Hibbett D.S."/>
            <person name="Martin F."/>
        </authorList>
    </citation>
    <scope>NUCLEOTIDE SEQUENCE [LARGE SCALE GENOMIC DNA]</scope>
    <source>
        <strain evidence="3">MUT 4182</strain>
    </source>
</reference>
<proteinExistence type="predicted"/>
<organism evidence="2 3">
    <name type="scientific">Tulasnella calospora MUT 4182</name>
    <dbReference type="NCBI Taxonomy" id="1051891"/>
    <lineage>
        <taxon>Eukaryota</taxon>
        <taxon>Fungi</taxon>
        <taxon>Dikarya</taxon>
        <taxon>Basidiomycota</taxon>
        <taxon>Agaricomycotina</taxon>
        <taxon>Agaricomycetes</taxon>
        <taxon>Cantharellales</taxon>
        <taxon>Tulasnellaceae</taxon>
        <taxon>Tulasnella</taxon>
    </lineage>
</organism>
<evidence type="ECO:0000313" key="2">
    <source>
        <dbReference type="EMBL" id="KIO24360.1"/>
    </source>
</evidence>
<feature type="compositionally biased region" description="Basic and acidic residues" evidence="1">
    <location>
        <begin position="252"/>
        <end position="262"/>
    </location>
</feature>
<sequence>MDTTHQSFASYTGHGYSLPPNIDLDIDIEEDHEVYKDDEAEHPSTHKFYAVQEVQEDADESASVPSPIFPRGLDLRQDLPPLMPGGFHGISEASPFSFNLSSQSCLFEPPAQVAGFLSSVLPNPPQDFSPFMAAPGQAHLPILGSILRGAPPPFPPLLPPITQSRVRLHAAVPVHAEVIDVDDQVDEREVIDVDAVGSPDSSVRETSPFDDDSRSSVDDSDLGLRTSSRAGSPATSAAASDISSEQSGSQEETGKVKNRKDPTKKLDKLLAYRNQSESWVVANKTQLDAKVASLERELALLRSKVEAEHNGFTSDLENRKKEIMEDLDSRKRGFMDDLNVYEDDVTYEVDRVMDNVEELNVKAGEGKAKVDEHVECAKRSASLAKARIDIEFVLAVRKLKEELEAVLRAQVDEIRAKTVGAMEEIDEVVAGVKRKHEALDEADEAQPRARSPSVAMSMSPEPESELEPETAGVETPIDIGNTSGLSNHSIPDLKGGVDTVSATAEPPRKRQKLDTKESQSAGAGRVLGALAATTVAVCWVLGKIGEMSTLGDA</sequence>
<gene>
    <name evidence="2" type="ORF">M407DRAFT_102467</name>
</gene>
<feature type="region of interest" description="Disordered" evidence="1">
    <location>
        <begin position="437"/>
        <end position="521"/>
    </location>
</feature>
<feature type="compositionally biased region" description="Low complexity" evidence="1">
    <location>
        <begin position="451"/>
        <end position="461"/>
    </location>
</feature>
<keyword evidence="3" id="KW-1185">Reference proteome</keyword>
<feature type="compositionally biased region" description="Polar residues" evidence="1">
    <location>
        <begin position="480"/>
        <end position="489"/>
    </location>
</feature>
<dbReference type="Proteomes" id="UP000054248">
    <property type="component" value="Unassembled WGS sequence"/>
</dbReference>